<sequence>MKNFFPLILSLLSIVLSHAQVGINTEHAQGIFHIDPKGDTQADGTKTEDDVLVTTDGRLSIGAGINPTARVHIKTDASTQGFRLEDGNQNKGYALTTDNTGNAMWKTIAKPIGMIRWKMTHPNFSFNGSAQYFTANTLANVEFETMNISGVSNTINSVTLPAGRYFVFFRGDIDGEEYLTMNIEANNTDKYAPGFDEHYTVTHLDIMELSSTATCKLYFQALTNASYHMRSALIPPFTAPAWYEIIFINLN</sequence>
<evidence type="ECO:0000313" key="3">
    <source>
        <dbReference type="Proteomes" id="UP000247973"/>
    </source>
</evidence>
<dbReference type="AlphaFoldDB" id="A0A2V3PNB2"/>
<reference evidence="2 3" key="1">
    <citation type="submission" date="2018-03" db="EMBL/GenBank/DDBJ databases">
        <title>Genomic Encyclopedia of Archaeal and Bacterial Type Strains, Phase II (KMG-II): from individual species to whole genera.</title>
        <authorList>
            <person name="Goeker M."/>
        </authorList>
    </citation>
    <scope>NUCLEOTIDE SEQUENCE [LARGE SCALE GENOMIC DNA]</scope>
    <source>
        <strain evidence="2 3">DSM 100214</strain>
    </source>
</reference>
<evidence type="ECO:0000313" key="2">
    <source>
        <dbReference type="EMBL" id="PXV63795.1"/>
    </source>
</evidence>
<name>A0A2V3PNB2_9BACT</name>
<dbReference type="Proteomes" id="UP000247973">
    <property type="component" value="Unassembled WGS sequence"/>
</dbReference>
<proteinExistence type="predicted"/>
<accession>A0A2V3PNB2</accession>
<feature type="signal peptide" evidence="1">
    <location>
        <begin position="1"/>
        <end position="19"/>
    </location>
</feature>
<feature type="chain" id="PRO_5015842720" evidence="1">
    <location>
        <begin position="20"/>
        <end position="251"/>
    </location>
</feature>
<dbReference type="EMBL" id="QICL01000012">
    <property type="protein sequence ID" value="PXV63795.1"/>
    <property type="molecule type" value="Genomic_DNA"/>
</dbReference>
<keyword evidence="3" id="KW-1185">Reference proteome</keyword>
<keyword evidence="1" id="KW-0732">Signal</keyword>
<protein>
    <submittedName>
        <fullName evidence="2">Uncharacterized protein</fullName>
    </submittedName>
</protein>
<dbReference type="RefSeq" id="WP_110310764.1">
    <property type="nucleotide sequence ID" value="NZ_QICL01000012.1"/>
</dbReference>
<organism evidence="2 3">
    <name type="scientific">Dysgonomonas alginatilytica</name>
    <dbReference type="NCBI Taxonomy" id="1605892"/>
    <lineage>
        <taxon>Bacteria</taxon>
        <taxon>Pseudomonadati</taxon>
        <taxon>Bacteroidota</taxon>
        <taxon>Bacteroidia</taxon>
        <taxon>Bacteroidales</taxon>
        <taxon>Dysgonomonadaceae</taxon>
        <taxon>Dysgonomonas</taxon>
    </lineage>
</organism>
<dbReference type="OrthoDB" id="1252924at2"/>
<gene>
    <name evidence="2" type="ORF">CLV62_11244</name>
</gene>
<evidence type="ECO:0000256" key="1">
    <source>
        <dbReference type="SAM" id="SignalP"/>
    </source>
</evidence>
<comment type="caution">
    <text evidence="2">The sequence shown here is derived from an EMBL/GenBank/DDBJ whole genome shotgun (WGS) entry which is preliminary data.</text>
</comment>